<comment type="caution">
    <text evidence="1">The sequence shown here is derived from an EMBL/GenBank/DDBJ whole genome shotgun (WGS) entry which is preliminary data.</text>
</comment>
<proteinExistence type="predicted"/>
<sequence>MHEKFERADKLTKTVIDSAFRVHRHFGPGLLESIYQKAFSRDLALEGLMVEAELCIPIEYRGEVFNEHIRADIFVEQSLLVELKVVEAVRPEHIAQTLSYMKLLNAPVGLIFNFYESEFRKGIRRLTLKGADK</sequence>
<dbReference type="RefSeq" id="WP_185675571.1">
    <property type="nucleotide sequence ID" value="NZ_JACHVB010000025.1"/>
</dbReference>
<organism evidence="1 2">
    <name type="scientific">Ruficoccus amylovorans</name>
    <dbReference type="NCBI Taxonomy" id="1804625"/>
    <lineage>
        <taxon>Bacteria</taxon>
        <taxon>Pseudomonadati</taxon>
        <taxon>Verrucomicrobiota</taxon>
        <taxon>Opitutia</taxon>
        <taxon>Puniceicoccales</taxon>
        <taxon>Cerasicoccaceae</taxon>
        <taxon>Ruficoccus</taxon>
    </lineage>
</organism>
<dbReference type="InterPro" id="IPR026350">
    <property type="entry name" value="GxxExxY"/>
</dbReference>
<dbReference type="EMBL" id="JACHVB010000025">
    <property type="protein sequence ID" value="MBC2594590.1"/>
    <property type="molecule type" value="Genomic_DNA"/>
</dbReference>
<protein>
    <submittedName>
        <fullName evidence="1">GxxExxY protein</fullName>
    </submittedName>
</protein>
<dbReference type="Proteomes" id="UP000546464">
    <property type="component" value="Unassembled WGS sequence"/>
</dbReference>
<evidence type="ECO:0000313" key="2">
    <source>
        <dbReference type="Proteomes" id="UP000546464"/>
    </source>
</evidence>
<accession>A0A842HEE3</accession>
<dbReference type="NCBIfam" id="TIGR04256">
    <property type="entry name" value="GxxExxY"/>
    <property type="match status" value="1"/>
</dbReference>
<reference evidence="1 2" key="1">
    <citation type="submission" date="2020-07" db="EMBL/GenBank/DDBJ databases">
        <authorList>
            <person name="Feng X."/>
        </authorList>
    </citation>
    <scope>NUCLEOTIDE SEQUENCE [LARGE SCALE GENOMIC DNA]</scope>
    <source>
        <strain evidence="1 2">JCM31066</strain>
    </source>
</reference>
<dbReference type="Pfam" id="PF13366">
    <property type="entry name" value="PDDEXK_3"/>
    <property type="match status" value="1"/>
</dbReference>
<dbReference type="AlphaFoldDB" id="A0A842HEE3"/>
<name>A0A842HEE3_9BACT</name>
<evidence type="ECO:0000313" key="1">
    <source>
        <dbReference type="EMBL" id="MBC2594590.1"/>
    </source>
</evidence>
<keyword evidence="2" id="KW-1185">Reference proteome</keyword>
<gene>
    <name evidence="1" type="ORF">H5P28_09995</name>
</gene>